<dbReference type="InterPro" id="IPR013445">
    <property type="entry name" value="CDP_4_6_deHydtase"/>
</dbReference>
<dbReference type="AlphaFoldDB" id="A0A7W6JUR2"/>
<dbReference type="NCBIfam" id="TIGR02622">
    <property type="entry name" value="CDP_4_6_dhtase"/>
    <property type="match status" value="1"/>
</dbReference>
<dbReference type="Gene3D" id="3.40.50.720">
    <property type="entry name" value="NAD(P)-binding Rossmann-like Domain"/>
    <property type="match status" value="1"/>
</dbReference>
<dbReference type="SUPFAM" id="SSF51735">
    <property type="entry name" value="NAD(P)-binding Rossmann-fold domains"/>
    <property type="match status" value="1"/>
</dbReference>
<keyword evidence="2" id="KW-0456">Lyase</keyword>
<organism evidence="2 3">
    <name type="scientific">Sphingomonas kyeonggiensis</name>
    <dbReference type="NCBI Taxonomy" id="1268553"/>
    <lineage>
        <taxon>Bacteria</taxon>
        <taxon>Pseudomonadati</taxon>
        <taxon>Pseudomonadota</taxon>
        <taxon>Alphaproteobacteria</taxon>
        <taxon>Sphingomonadales</taxon>
        <taxon>Sphingomonadaceae</taxon>
        <taxon>Sphingomonas</taxon>
    </lineage>
</organism>
<name>A0A7W6JUR2_9SPHN</name>
<dbReference type="Pfam" id="PF16363">
    <property type="entry name" value="GDP_Man_Dehyd"/>
    <property type="match status" value="1"/>
</dbReference>
<accession>A0A7W6JUR2</accession>
<dbReference type="RefSeq" id="WP_343058223.1">
    <property type="nucleotide sequence ID" value="NZ_JACIEH010000003.1"/>
</dbReference>
<dbReference type="EC" id="4.2.1.45" evidence="2"/>
<dbReference type="Gene3D" id="3.90.25.10">
    <property type="entry name" value="UDP-galactose 4-epimerase, domain 1"/>
    <property type="match status" value="1"/>
</dbReference>
<feature type="domain" description="NAD(P)-binding" evidence="1">
    <location>
        <begin position="13"/>
        <end position="322"/>
    </location>
</feature>
<dbReference type="GO" id="GO:0047733">
    <property type="term" value="F:CDP-glucose 4,6-dehydratase activity"/>
    <property type="evidence" value="ECO:0007669"/>
    <property type="project" value="UniProtKB-EC"/>
</dbReference>
<comment type="caution">
    <text evidence="2">The sequence shown here is derived from an EMBL/GenBank/DDBJ whole genome shotgun (WGS) entry which is preliminary data.</text>
</comment>
<dbReference type="Proteomes" id="UP000557392">
    <property type="component" value="Unassembled WGS sequence"/>
</dbReference>
<dbReference type="EMBL" id="JACIEH010000003">
    <property type="protein sequence ID" value="MBB4099928.1"/>
    <property type="molecule type" value="Genomic_DNA"/>
</dbReference>
<evidence type="ECO:0000313" key="3">
    <source>
        <dbReference type="Proteomes" id="UP000557392"/>
    </source>
</evidence>
<gene>
    <name evidence="2" type="ORF">GGR46_003500</name>
</gene>
<protein>
    <submittedName>
        <fullName evidence="2">CDP-glucose 4,6-dehydratase</fullName>
        <ecNumber evidence="2">4.2.1.45</ecNumber>
    </submittedName>
</protein>
<dbReference type="InterPro" id="IPR036291">
    <property type="entry name" value="NAD(P)-bd_dom_sf"/>
</dbReference>
<evidence type="ECO:0000313" key="2">
    <source>
        <dbReference type="EMBL" id="MBB4099928.1"/>
    </source>
</evidence>
<reference evidence="2 3" key="1">
    <citation type="submission" date="2020-08" db="EMBL/GenBank/DDBJ databases">
        <title>Genomic Encyclopedia of Type Strains, Phase IV (KMG-IV): sequencing the most valuable type-strain genomes for metagenomic binning, comparative biology and taxonomic classification.</title>
        <authorList>
            <person name="Goeker M."/>
        </authorList>
    </citation>
    <scope>NUCLEOTIDE SEQUENCE [LARGE SCALE GENOMIC DNA]</scope>
    <source>
        <strain evidence="2 3">DSM 101806</strain>
    </source>
</reference>
<keyword evidence="3" id="KW-1185">Reference proteome</keyword>
<dbReference type="InterPro" id="IPR016040">
    <property type="entry name" value="NAD(P)-bd_dom"/>
</dbReference>
<dbReference type="PANTHER" id="PTHR43000">
    <property type="entry name" value="DTDP-D-GLUCOSE 4,6-DEHYDRATASE-RELATED"/>
    <property type="match status" value="1"/>
</dbReference>
<proteinExistence type="predicted"/>
<evidence type="ECO:0000259" key="1">
    <source>
        <dbReference type="Pfam" id="PF16363"/>
    </source>
</evidence>
<sequence>MIDRAFWAGKKVLVTGHTGFKGSWMCEVLLAAGAEVTGMALAPDTSPSLFSLLRLEERMRSHLVDIRDGAAVRAVVDSAAPQIVLHLAAQALVRPGYADPVGTFATNVIGTAHVLDALRGQDQLRAAVIVTTDKVYHNNEWSYPYRESDALGGHDPYSASKACAELVAASYAKSFLLAQGVRLATARAGNVIGGGDWSTDRLIPDAVRAWSAGETLSVRRPGATRPWQHVLEPVAAYLALAKRLFEGGAAHDSYNFGPEPGAAATVRDVIEIARAAFGTGETSFGTVDAGPHEAGFLALETARARDSLGIRPRWSLEAGVTRTMDWYRGHRDGEDVRSLCAADIAAFDSVA</sequence>